<dbReference type="Pfam" id="PF05036">
    <property type="entry name" value="SPOR"/>
    <property type="match status" value="1"/>
</dbReference>
<accession>F1YR85</accession>
<feature type="domain" description="Transglycosylase SLT" evidence="4">
    <location>
        <begin position="65"/>
        <end position="174"/>
    </location>
</feature>
<dbReference type="PANTHER" id="PTHR37423:SF2">
    <property type="entry name" value="MEMBRANE-BOUND LYTIC MUREIN TRANSGLYCOSYLASE C"/>
    <property type="match status" value="1"/>
</dbReference>
<evidence type="ECO:0000313" key="6">
    <source>
        <dbReference type="EMBL" id="EGE48708.1"/>
    </source>
</evidence>
<dbReference type="InterPro" id="IPR007730">
    <property type="entry name" value="SPOR-like_dom"/>
</dbReference>
<dbReference type="EMBL" id="AEUP01000007">
    <property type="protein sequence ID" value="EGE48708.1"/>
    <property type="molecule type" value="Genomic_DNA"/>
</dbReference>
<evidence type="ECO:0000313" key="7">
    <source>
        <dbReference type="Proteomes" id="UP000018454"/>
    </source>
</evidence>
<comment type="similarity">
    <text evidence="2">Belongs to the virb1 family.</text>
</comment>
<proteinExistence type="inferred from homology"/>
<feature type="domain" description="SPOR" evidence="5">
    <location>
        <begin position="295"/>
        <end position="375"/>
    </location>
</feature>
<dbReference type="SUPFAM" id="SSF53955">
    <property type="entry name" value="Lysozyme-like"/>
    <property type="match status" value="1"/>
</dbReference>
<dbReference type="PANTHER" id="PTHR37423">
    <property type="entry name" value="SOLUBLE LYTIC MUREIN TRANSGLYCOSYLASE-RELATED"/>
    <property type="match status" value="1"/>
</dbReference>
<comment type="similarity">
    <text evidence="1">Belongs to the transglycosylase Slt family.</text>
</comment>
<sequence length="376" mass="40112">MHHTGAQRTISAMSLRMGCSLPILLRQQKRFLMAFASLAMLAGCANQPRSSYNPPGPAVDKWGPYIQEASTRFSIPQAWIRAVMQQESGGHQYMHGHLTRSVHGAVGLMQIKPDTYRELAKRYQLGSDPYNPHDNIMAGSGYIRQLYDRFGSPDFLAAYSCGPQCMENHRSRHTALPSYAKTYLASVSPHLNDPVPSAITPASAIAIADTQTPVATPAVTVAPAQHVASIASPGIAPPITDDIQPPAPSAPDTSAIPVSSSADTQPVTDTPPTYQAANTVPVSGSAMVWQQNTPSGGAIIQIGAFSSQERAQHAIQMAHQSTPALAGAEDRIDRIALKSSGQSVWRSRLAGLPSAQTDTICMSLKQQGLNCVAVTR</sequence>
<protein>
    <submittedName>
        <fullName evidence="6">Lytic Transglycosylase Catalytic</fullName>
    </submittedName>
</protein>
<evidence type="ECO:0000256" key="3">
    <source>
        <dbReference type="SAM" id="MobiDB-lite"/>
    </source>
</evidence>
<evidence type="ECO:0000256" key="2">
    <source>
        <dbReference type="ARBA" id="ARBA00009387"/>
    </source>
</evidence>
<evidence type="ECO:0000256" key="1">
    <source>
        <dbReference type="ARBA" id="ARBA00007734"/>
    </source>
</evidence>
<dbReference type="InterPro" id="IPR023346">
    <property type="entry name" value="Lysozyme-like_dom_sf"/>
</dbReference>
<dbReference type="CDD" id="cd00254">
    <property type="entry name" value="LT-like"/>
    <property type="match status" value="1"/>
</dbReference>
<dbReference type="AlphaFoldDB" id="F1YR85"/>
<evidence type="ECO:0000259" key="5">
    <source>
        <dbReference type="Pfam" id="PF05036"/>
    </source>
</evidence>
<dbReference type="GO" id="GO:0042834">
    <property type="term" value="F:peptidoglycan binding"/>
    <property type="evidence" value="ECO:0007669"/>
    <property type="project" value="InterPro"/>
</dbReference>
<name>F1YR85_9PROT</name>
<dbReference type="Proteomes" id="UP000018454">
    <property type="component" value="Unassembled WGS sequence"/>
</dbReference>
<dbReference type="Gene3D" id="1.10.530.10">
    <property type="match status" value="1"/>
</dbReference>
<organism evidence="6 7">
    <name type="scientific">Acetobacter pomorum DM001</name>
    <dbReference type="NCBI Taxonomy" id="945681"/>
    <lineage>
        <taxon>Bacteria</taxon>
        <taxon>Pseudomonadati</taxon>
        <taxon>Pseudomonadota</taxon>
        <taxon>Alphaproteobacteria</taxon>
        <taxon>Acetobacterales</taxon>
        <taxon>Acetobacteraceae</taxon>
        <taxon>Acetobacter</taxon>
    </lineage>
</organism>
<gene>
    <name evidence="6" type="primary">mltE</name>
    <name evidence="6" type="ORF">APO_0411</name>
</gene>
<comment type="caution">
    <text evidence="6">The sequence shown here is derived from an EMBL/GenBank/DDBJ whole genome shotgun (WGS) entry which is preliminary data.</text>
</comment>
<dbReference type="InterPro" id="IPR008258">
    <property type="entry name" value="Transglycosylase_SLT_dom_1"/>
</dbReference>
<evidence type="ECO:0000259" key="4">
    <source>
        <dbReference type="Pfam" id="PF01464"/>
    </source>
</evidence>
<feature type="compositionally biased region" description="Polar residues" evidence="3">
    <location>
        <begin position="256"/>
        <end position="272"/>
    </location>
</feature>
<dbReference type="Pfam" id="PF01464">
    <property type="entry name" value="SLT"/>
    <property type="match status" value="1"/>
</dbReference>
<reference evidence="6 7" key="1">
    <citation type="journal article" date="2011" name="Science">
        <title>Drosophila microbiome modulates host developmental and metabolic homeostasis via insulin signaling.</title>
        <authorList>
            <person name="Shin S.C."/>
            <person name="Kim S.H."/>
            <person name="You H."/>
            <person name="Kim B."/>
            <person name="Kim A.C."/>
            <person name="Lee K.A."/>
            <person name="Yoon J.H."/>
            <person name="Ryu J.H."/>
            <person name="Lee W.J."/>
        </authorList>
    </citation>
    <scope>NUCLEOTIDE SEQUENCE [LARGE SCALE GENOMIC DNA]</scope>
    <source>
        <strain evidence="6 7">DM001</strain>
    </source>
</reference>
<feature type="region of interest" description="Disordered" evidence="3">
    <location>
        <begin position="234"/>
        <end position="272"/>
    </location>
</feature>